<name>A0AAJ4UXN3_9BACT</name>
<evidence type="ECO:0000313" key="2">
    <source>
        <dbReference type="EMBL" id="ROR39471.1"/>
    </source>
</evidence>
<gene>
    <name evidence="2" type="ORF">EDC58_1411</name>
</gene>
<keyword evidence="1" id="KW-1133">Transmembrane helix</keyword>
<keyword evidence="1" id="KW-0472">Membrane</keyword>
<accession>A0AAJ4UXN3</accession>
<dbReference type="EMBL" id="RJVK01000003">
    <property type="protein sequence ID" value="ROR39471.1"/>
    <property type="molecule type" value="Genomic_DNA"/>
</dbReference>
<proteinExistence type="predicted"/>
<feature type="transmembrane region" description="Helical" evidence="1">
    <location>
        <begin position="6"/>
        <end position="29"/>
    </location>
</feature>
<reference evidence="2 3" key="1">
    <citation type="submission" date="2018-11" db="EMBL/GenBank/DDBJ databases">
        <title>Genomic Encyclopedia of Type Strains, Phase IV (KMG-IV): sequencing the most valuable type-strain genomes for metagenomic binning, comparative biology and taxonomic classification.</title>
        <authorList>
            <person name="Goeker M."/>
        </authorList>
    </citation>
    <scope>NUCLEOTIDE SEQUENCE [LARGE SCALE GENOMIC DNA]</scope>
    <source>
        <strain evidence="2 3">DSM 27783</strain>
    </source>
</reference>
<protein>
    <submittedName>
        <fullName evidence="2">Uncharacterized protein</fullName>
    </submittedName>
</protein>
<dbReference type="Proteomes" id="UP000272781">
    <property type="component" value="Unassembled WGS sequence"/>
</dbReference>
<evidence type="ECO:0000256" key="1">
    <source>
        <dbReference type="SAM" id="Phobius"/>
    </source>
</evidence>
<sequence>MNLLAFLSMLILIITIITLVFGVITYFLYKTRERVKKNISKELIYEEVLEDVGGKYIFFE</sequence>
<evidence type="ECO:0000313" key="3">
    <source>
        <dbReference type="Proteomes" id="UP000272781"/>
    </source>
</evidence>
<comment type="caution">
    <text evidence="2">The sequence shown here is derived from an EMBL/GenBank/DDBJ whole genome shotgun (WGS) entry which is preliminary data.</text>
</comment>
<keyword evidence="1" id="KW-0812">Transmembrane</keyword>
<dbReference type="AlphaFoldDB" id="A0AAJ4UXN3"/>
<organism evidence="2 3">
    <name type="scientific">Caminibacter pacificus</name>
    <dbReference type="NCBI Taxonomy" id="1424653"/>
    <lineage>
        <taxon>Bacteria</taxon>
        <taxon>Pseudomonadati</taxon>
        <taxon>Campylobacterota</taxon>
        <taxon>Epsilonproteobacteria</taxon>
        <taxon>Nautiliales</taxon>
        <taxon>Nautiliaceae</taxon>
        <taxon>Caminibacter</taxon>
    </lineage>
</organism>